<dbReference type="EMBL" id="BPRA01000008">
    <property type="protein sequence ID" value="GJE55312.1"/>
    <property type="molecule type" value="Genomic_DNA"/>
</dbReference>
<dbReference type="Proteomes" id="UP001055101">
    <property type="component" value="Unassembled WGS sequence"/>
</dbReference>
<evidence type="ECO:0000256" key="5">
    <source>
        <dbReference type="HAMAP-Rule" id="MF_00378"/>
    </source>
</evidence>
<evidence type="ECO:0000256" key="1">
    <source>
        <dbReference type="ARBA" id="ARBA00022490"/>
    </source>
</evidence>
<dbReference type="Pfam" id="PF02601">
    <property type="entry name" value="Exonuc_VII_L"/>
    <property type="match status" value="1"/>
</dbReference>
<reference evidence="10" key="2">
    <citation type="submission" date="2021-08" db="EMBL/GenBank/DDBJ databases">
        <authorList>
            <person name="Tani A."/>
            <person name="Ola A."/>
            <person name="Ogura Y."/>
            <person name="Katsura K."/>
            <person name="Hayashi T."/>
        </authorList>
    </citation>
    <scope>NUCLEOTIDE SEQUENCE</scope>
    <source>
        <strain evidence="10">DSM 23674</strain>
    </source>
</reference>
<evidence type="ECO:0000256" key="4">
    <source>
        <dbReference type="ARBA" id="ARBA00022839"/>
    </source>
</evidence>
<dbReference type="PANTHER" id="PTHR30008:SF0">
    <property type="entry name" value="EXODEOXYRIBONUCLEASE 7 LARGE SUBUNIT"/>
    <property type="match status" value="1"/>
</dbReference>
<comment type="subcellular location">
    <subcellularLocation>
        <location evidence="5 6">Cytoplasm</location>
    </subcellularLocation>
</comment>
<evidence type="ECO:0000256" key="3">
    <source>
        <dbReference type="ARBA" id="ARBA00022801"/>
    </source>
</evidence>
<comment type="caution">
    <text evidence="10">The sequence shown here is derived from an EMBL/GenBank/DDBJ whole genome shotgun (WGS) entry which is preliminary data.</text>
</comment>
<keyword evidence="1 5" id="KW-0963">Cytoplasm</keyword>
<comment type="similarity">
    <text evidence="5 6">Belongs to the XseA family.</text>
</comment>
<feature type="region of interest" description="Disordered" evidence="7">
    <location>
        <begin position="1"/>
        <end position="24"/>
    </location>
</feature>
<sequence>MPLVPPPQATPPLGTDTPPSSHLVGNAPEWSVGDLASALKRTLEDAFGHVRLRGEISGYRGPHGSGHAYFSLKDGTAKIDAVVWKGVLGRLRQKPKEGLEVLVTGKITTFAGKSSYQIVVDSMEPAGIGAWMALLEERKKLLAAEGLFAPERKRPIPYLPRVIGVVTSPTGAVIRDILHRLQDRFPRPVLVWPVRVQGEGAAGEIAAAIRGFNALAPGGKIPRPDVLIVARGGGSIEDLWAFNEEAVVRAASESTIPLISAVGHETDTTLIDFVSDRRAPTPTGAAEMAVPVRADLLDEVRDLGGRQQATILRRLERERMDLRALVRAMPDPDAFLAAKRQRLDLAEARLAPALAANARDHRERLTRLSDRLARRSPAVALADARGRLARIGERPRTALRYAIERRRDRLEALGGLLGALSYRGVLARGYVLVRDEDGAPLRSATIAGMAARLHLQFADGAVVAIPESDTADGEGHAKRSARGGKTREPKRPAARQGSLF</sequence>
<comment type="subunit">
    <text evidence="5">Heterooligomer composed of large and small subunits.</text>
</comment>
<dbReference type="CDD" id="cd04489">
    <property type="entry name" value="ExoVII_LU_OBF"/>
    <property type="match status" value="1"/>
</dbReference>
<dbReference type="EC" id="3.1.11.6" evidence="5"/>
<keyword evidence="3 5" id="KW-0378">Hydrolase</keyword>
<protein>
    <recommendedName>
        <fullName evidence="5">Exodeoxyribonuclease 7 large subunit</fullName>
        <ecNumber evidence="5">3.1.11.6</ecNumber>
    </recommendedName>
    <alternativeName>
        <fullName evidence="5">Exodeoxyribonuclease VII large subunit</fullName>
        <shortName evidence="5">Exonuclease VII large subunit</shortName>
    </alternativeName>
</protein>
<evidence type="ECO:0000259" key="9">
    <source>
        <dbReference type="Pfam" id="PF13742"/>
    </source>
</evidence>
<feature type="compositionally biased region" description="Pro residues" evidence="7">
    <location>
        <begin position="1"/>
        <end position="10"/>
    </location>
</feature>
<keyword evidence="11" id="KW-1185">Reference proteome</keyword>
<keyword evidence="4 5" id="KW-0269">Exonuclease</keyword>
<dbReference type="InterPro" id="IPR003753">
    <property type="entry name" value="Exonuc_VII_L"/>
</dbReference>
<organism evidence="10 11">
    <name type="scientific">Methylobacterium thuringiense</name>
    <dbReference type="NCBI Taxonomy" id="1003091"/>
    <lineage>
        <taxon>Bacteria</taxon>
        <taxon>Pseudomonadati</taxon>
        <taxon>Pseudomonadota</taxon>
        <taxon>Alphaproteobacteria</taxon>
        <taxon>Hyphomicrobiales</taxon>
        <taxon>Methylobacteriaceae</taxon>
        <taxon>Methylobacterium</taxon>
    </lineage>
</organism>
<evidence type="ECO:0000313" key="10">
    <source>
        <dbReference type="EMBL" id="GJE55312.1"/>
    </source>
</evidence>
<dbReference type="InterPro" id="IPR020579">
    <property type="entry name" value="Exonuc_VII_lsu_C"/>
</dbReference>
<dbReference type="HAMAP" id="MF_00378">
    <property type="entry name" value="Exonuc_7_L"/>
    <property type="match status" value="1"/>
</dbReference>
<proteinExistence type="inferred from homology"/>
<feature type="region of interest" description="Disordered" evidence="7">
    <location>
        <begin position="468"/>
        <end position="500"/>
    </location>
</feature>
<evidence type="ECO:0000259" key="8">
    <source>
        <dbReference type="Pfam" id="PF02601"/>
    </source>
</evidence>
<dbReference type="InterPro" id="IPR025824">
    <property type="entry name" value="OB-fold_nuc-bd_dom"/>
</dbReference>
<gene>
    <name evidence="5 10" type="primary">xseA</name>
    <name evidence="10" type="ORF">EKPJFOCH_1802</name>
</gene>
<name>A0ABQ4TMJ8_9HYPH</name>
<dbReference type="NCBIfam" id="TIGR00237">
    <property type="entry name" value="xseA"/>
    <property type="match status" value="1"/>
</dbReference>
<dbReference type="RefSeq" id="WP_238231660.1">
    <property type="nucleotide sequence ID" value="NZ_BPRA01000008.1"/>
</dbReference>
<evidence type="ECO:0000256" key="7">
    <source>
        <dbReference type="SAM" id="MobiDB-lite"/>
    </source>
</evidence>
<feature type="domain" description="OB-fold nucleic acid binding" evidence="9">
    <location>
        <begin position="30"/>
        <end position="124"/>
    </location>
</feature>
<feature type="domain" description="Exonuclease VII large subunit C-terminal" evidence="8">
    <location>
        <begin position="147"/>
        <end position="463"/>
    </location>
</feature>
<evidence type="ECO:0000313" key="11">
    <source>
        <dbReference type="Proteomes" id="UP001055101"/>
    </source>
</evidence>
<evidence type="ECO:0000256" key="2">
    <source>
        <dbReference type="ARBA" id="ARBA00022722"/>
    </source>
</evidence>
<keyword evidence="2 5" id="KW-0540">Nuclease</keyword>
<dbReference type="PANTHER" id="PTHR30008">
    <property type="entry name" value="EXODEOXYRIBONUCLEASE 7 LARGE SUBUNIT"/>
    <property type="match status" value="1"/>
</dbReference>
<comment type="catalytic activity">
    <reaction evidence="5 6">
        <text>Exonucleolytic cleavage in either 5'- to 3'- or 3'- to 5'-direction to yield nucleoside 5'-phosphates.</text>
        <dbReference type="EC" id="3.1.11.6"/>
    </reaction>
</comment>
<comment type="function">
    <text evidence="5">Bidirectionally degrades single-stranded DNA into large acid-insoluble oligonucleotides, which are then degraded further into small acid-soluble oligonucleotides.</text>
</comment>
<dbReference type="Pfam" id="PF13742">
    <property type="entry name" value="tRNA_anti_2"/>
    <property type="match status" value="1"/>
</dbReference>
<evidence type="ECO:0000256" key="6">
    <source>
        <dbReference type="RuleBase" id="RU004355"/>
    </source>
</evidence>
<reference evidence="10" key="1">
    <citation type="journal article" date="2021" name="Front. Microbiol.">
        <title>Comprehensive Comparative Genomics and Phenotyping of Methylobacterium Species.</title>
        <authorList>
            <person name="Alessa O."/>
            <person name="Ogura Y."/>
            <person name="Fujitani Y."/>
            <person name="Takami H."/>
            <person name="Hayashi T."/>
            <person name="Sahin N."/>
            <person name="Tani A."/>
        </authorList>
    </citation>
    <scope>NUCLEOTIDE SEQUENCE</scope>
    <source>
        <strain evidence="10">DSM 23674</strain>
    </source>
</reference>
<accession>A0ABQ4TMJ8</accession>